<dbReference type="GO" id="GO:0003677">
    <property type="term" value="F:DNA binding"/>
    <property type="evidence" value="ECO:0007669"/>
    <property type="project" value="UniProtKB-KW"/>
</dbReference>
<evidence type="ECO:0000256" key="2">
    <source>
        <dbReference type="ARBA" id="ARBA00023015"/>
    </source>
</evidence>
<dbReference type="GO" id="GO:0003700">
    <property type="term" value="F:DNA-binding transcription factor activity"/>
    <property type="evidence" value="ECO:0007669"/>
    <property type="project" value="InterPro"/>
</dbReference>
<dbReference type="Gene3D" id="3.40.190.10">
    <property type="entry name" value="Periplasmic binding protein-like II"/>
    <property type="match status" value="2"/>
</dbReference>
<dbReference type="SUPFAM" id="SSF46785">
    <property type="entry name" value="Winged helix' DNA-binding domain"/>
    <property type="match status" value="1"/>
</dbReference>
<dbReference type="Pfam" id="PF00126">
    <property type="entry name" value="HTH_1"/>
    <property type="match status" value="1"/>
</dbReference>
<dbReference type="STRING" id="988801.SAMN05216522_10386"/>
<evidence type="ECO:0000313" key="6">
    <source>
        <dbReference type="EMBL" id="SEQ45581.1"/>
    </source>
</evidence>
<proteinExistence type="inferred from homology"/>
<dbReference type="EMBL" id="FOGC01000003">
    <property type="protein sequence ID" value="SEQ45581.1"/>
    <property type="molecule type" value="Genomic_DNA"/>
</dbReference>
<keyword evidence="3 6" id="KW-0238">DNA-binding</keyword>
<dbReference type="Gene3D" id="1.10.10.10">
    <property type="entry name" value="Winged helix-like DNA-binding domain superfamily/Winged helix DNA-binding domain"/>
    <property type="match status" value="1"/>
</dbReference>
<dbReference type="InterPro" id="IPR050389">
    <property type="entry name" value="LysR-type_TF"/>
</dbReference>
<dbReference type="InterPro" id="IPR036390">
    <property type="entry name" value="WH_DNA-bd_sf"/>
</dbReference>
<keyword evidence="2" id="KW-0805">Transcription regulation</keyword>
<reference evidence="7" key="1">
    <citation type="submission" date="2016-10" db="EMBL/GenBank/DDBJ databases">
        <authorList>
            <person name="Varghese N."/>
            <person name="Submissions S."/>
        </authorList>
    </citation>
    <scope>NUCLEOTIDE SEQUENCE [LARGE SCALE GENOMIC DNA]</scope>
    <source>
        <strain evidence="7">8N4</strain>
    </source>
</reference>
<accession>A0A1H9G676</accession>
<dbReference type="Pfam" id="PF03466">
    <property type="entry name" value="LysR_substrate"/>
    <property type="match status" value="1"/>
</dbReference>
<evidence type="ECO:0000256" key="4">
    <source>
        <dbReference type="ARBA" id="ARBA00023163"/>
    </source>
</evidence>
<dbReference type="SUPFAM" id="SSF53850">
    <property type="entry name" value="Periplasmic binding protein-like II"/>
    <property type="match status" value="1"/>
</dbReference>
<evidence type="ECO:0000313" key="7">
    <source>
        <dbReference type="Proteomes" id="UP000242515"/>
    </source>
</evidence>
<gene>
    <name evidence="6" type="ORF">SAMN05216522_10386</name>
</gene>
<comment type="similarity">
    <text evidence="1">Belongs to the LysR transcriptional regulatory family.</text>
</comment>
<dbReference type="Proteomes" id="UP000242515">
    <property type="component" value="Unassembled WGS sequence"/>
</dbReference>
<dbReference type="PRINTS" id="PR00039">
    <property type="entry name" value="HTHLYSR"/>
</dbReference>
<dbReference type="InterPro" id="IPR005119">
    <property type="entry name" value="LysR_subst-bd"/>
</dbReference>
<dbReference type="PANTHER" id="PTHR30118:SF15">
    <property type="entry name" value="TRANSCRIPTIONAL REGULATORY PROTEIN"/>
    <property type="match status" value="1"/>
</dbReference>
<organism evidence="6 7">
    <name type="scientific">Rosenbergiella nectarea</name>
    <dbReference type="NCBI Taxonomy" id="988801"/>
    <lineage>
        <taxon>Bacteria</taxon>
        <taxon>Pseudomonadati</taxon>
        <taxon>Pseudomonadota</taxon>
        <taxon>Gammaproteobacteria</taxon>
        <taxon>Enterobacterales</taxon>
        <taxon>Erwiniaceae</taxon>
        <taxon>Rosenbergiella</taxon>
    </lineage>
</organism>
<dbReference type="PROSITE" id="PS50931">
    <property type="entry name" value="HTH_LYSR"/>
    <property type="match status" value="1"/>
</dbReference>
<evidence type="ECO:0000256" key="3">
    <source>
        <dbReference type="ARBA" id="ARBA00023125"/>
    </source>
</evidence>
<keyword evidence="7" id="KW-1185">Reference proteome</keyword>
<dbReference type="InterPro" id="IPR000847">
    <property type="entry name" value="LysR_HTH_N"/>
</dbReference>
<feature type="domain" description="HTH lysR-type" evidence="5">
    <location>
        <begin position="27"/>
        <end position="84"/>
    </location>
</feature>
<dbReference type="InterPro" id="IPR036388">
    <property type="entry name" value="WH-like_DNA-bd_sf"/>
</dbReference>
<evidence type="ECO:0000259" key="5">
    <source>
        <dbReference type="PROSITE" id="PS50931"/>
    </source>
</evidence>
<sequence length="322" mass="35706">MRSLPLALVDKDFKGSVSEMKNELRSLDLNLLKALGALLEERSVTRAAHRLAISQPAVSGMLVKLREHFSDPLFVRTPDGMMPTARAEELAGPVTQILRDITQLLNPPHFDPLNATLTFTLAATDYALSAVLIPLIAVLKTRAPGINIAIRPIIDDQVTQQLSRGEVDLALLTPETTAEELHSRSLYQEEYVCVAHRSHPIAQSLSMTLEQFCHYEHVLVSTEGQFSGPTDEKLAEINLQRRVGVSVNSFHAVPEILRLTKMIAVLPKRLASVTHDLVIIPMPLSVPGFTKSMAWHARRHQDPAHRWLRALCVEVSQQGDIA</sequence>
<dbReference type="PANTHER" id="PTHR30118">
    <property type="entry name" value="HTH-TYPE TRANSCRIPTIONAL REGULATOR LEUO-RELATED"/>
    <property type="match status" value="1"/>
</dbReference>
<evidence type="ECO:0000256" key="1">
    <source>
        <dbReference type="ARBA" id="ARBA00009437"/>
    </source>
</evidence>
<protein>
    <submittedName>
        <fullName evidence="6">DNA-binding transcriptional regulator, LysR family</fullName>
    </submittedName>
</protein>
<keyword evidence="4" id="KW-0804">Transcription</keyword>
<name>A0A1H9G676_9GAMM</name>
<dbReference type="AlphaFoldDB" id="A0A1H9G676"/>